<dbReference type="PANTHER" id="PTHR43245:SF13">
    <property type="entry name" value="UDP-D-APIOSE_UDP-D-XYLOSE SYNTHASE 2"/>
    <property type="match status" value="1"/>
</dbReference>
<protein>
    <recommendedName>
        <fullName evidence="1">NAD-dependent epimerase/dehydratase domain-containing protein</fullName>
    </recommendedName>
</protein>
<sequence length="145" mass="16105">MKSKNNDSKSAVVFGGSGFLGSYVVAELVERGWRVRIADLNVPPEELEFEDYVLCDLTNKESLVDAIPVETDVVYNFAGMSDLDEALNQPLLTMELNILGNLHILESCRKQKVRHFVYASSAYACSESGSFYGISKLSSEKIIEE</sequence>
<dbReference type="EMBL" id="UINC01085257">
    <property type="protein sequence ID" value="SVC32636.1"/>
    <property type="molecule type" value="Genomic_DNA"/>
</dbReference>
<name>A0A382L7G2_9ZZZZ</name>
<organism evidence="2">
    <name type="scientific">marine metagenome</name>
    <dbReference type="NCBI Taxonomy" id="408172"/>
    <lineage>
        <taxon>unclassified sequences</taxon>
        <taxon>metagenomes</taxon>
        <taxon>ecological metagenomes</taxon>
    </lineage>
</organism>
<dbReference type="InterPro" id="IPR036291">
    <property type="entry name" value="NAD(P)-bd_dom_sf"/>
</dbReference>
<gene>
    <name evidence="2" type="ORF">METZ01_LOCUS285490</name>
</gene>
<evidence type="ECO:0000259" key="1">
    <source>
        <dbReference type="Pfam" id="PF01370"/>
    </source>
</evidence>
<dbReference type="AlphaFoldDB" id="A0A382L7G2"/>
<dbReference type="InterPro" id="IPR050177">
    <property type="entry name" value="Lipid_A_modif_metabolic_enz"/>
</dbReference>
<dbReference type="SUPFAM" id="SSF51735">
    <property type="entry name" value="NAD(P)-binding Rossmann-fold domains"/>
    <property type="match status" value="1"/>
</dbReference>
<feature type="domain" description="NAD-dependent epimerase/dehydratase" evidence="1">
    <location>
        <begin position="12"/>
        <end position="126"/>
    </location>
</feature>
<dbReference type="Pfam" id="PF01370">
    <property type="entry name" value="Epimerase"/>
    <property type="match status" value="1"/>
</dbReference>
<dbReference type="PANTHER" id="PTHR43245">
    <property type="entry name" value="BIFUNCTIONAL POLYMYXIN RESISTANCE PROTEIN ARNA"/>
    <property type="match status" value="1"/>
</dbReference>
<accession>A0A382L7G2</accession>
<proteinExistence type="predicted"/>
<dbReference type="InterPro" id="IPR001509">
    <property type="entry name" value="Epimerase_deHydtase"/>
</dbReference>
<dbReference type="Gene3D" id="3.40.50.720">
    <property type="entry name" value="NAD(P)-binding Rossmann-like Domain"/>
    <property type="match status" value="1"/>
</dbReference>
<evidence type="ECO:0000313" key="2">
    <source>
        <dbReference type="EMBL" id="SVC32636.1"/>
    </source>
</evidence>
<reference evidence="2" key="1">
    <citation type="submission" date="2018-05" db="EMBL/GenBank/DDBJ databases">
        <authorList>
            <person name="Lanie J.A."/>
            <person name="Ng W.-L."/>
            <person name="Kazmierczak K.M."/>
            <person name="Andrzejewski T.M."/>
            <person name="Davidsen T.M."/>
            <person name="Wayne K.J."/>
            <person name="Tettelin H."/>
            <person name="Glass J.I."/>
            <person name="Rusch D."/>
            <person name="Podicherti R."/>
            <person name="Tsui H.-C.T."/>
            <person name="Winkler M.E."/>
        </authorList>
    </citation>
    <scope>NUCLEOTIDE SEQUENCE</scope>
</reference>